<keyword evidence="1" id="KW-0472">Membrane</keyword>
<feature type="transmembrane region" description="Helical" evidence="1">
    <location>
        <begin position="12"/>
        <end position="32"/>
    </location>
</feature>
<evidence type="ECO:0000313" key="2">
    <source>
        <dbReference type="EMBL" id="MEY9473908.1"/>
    </source>
</evidence>
<evidence type="ECO:0000256" key="1">
    <source>
        <dbReference type="SAM" id="Phobius"/>
    </source>
</evidence>
<comment type="caution">
    <text evidence="2">The sequence shown here is derived from an EMBL/GenBank/DDBJ whole genome shotgun (WGS) entry which is preliminary data.</text>
</comment>
<dbReference type="PROSITE" id="PS51257">
    <property type="entry name" value="PROKAR_LIPOPROTEIN"/>
    <property type="match status" value="1"/>
</dbReference>
<keyword evidence="1" id="KW-1133">Transmembrane helix</keyword>
<name>A0ABV4GPM8_9BRAD</name>
<keyword evidence="1" id="KW-0812">Transmembrane</keyword>
<feature type="transmembrane region" description="Helical" evidence="1">
    <location>
        <begin position="39"/>
        <end position="61"/>
    </location>
</feature>
<dbReference type="Proteomes" id="UP001565474">
    <property type="component" value="Unassembled WGS sequence"/>
</dbReference>
<dbReference type="EMBL" id="JBGBZN010000002">
    <property type="protein sequence ID" value="MEY9473908.1"/>
    <property type="molecule type" value="Genomic_DNA"/>
</dbReference>
<proteinExistence type="predicted"/>
<dbReference type="RefSeq" id="WP_338076484.1">
    <property type="nucleotide sequence ID" value="NZ_JARFMJ010000004.1"/>
</dbReference>
<organism evidence="2 3">
    <name type="scientific">Bradyrhizobium yuanmingense</name>
    <dbReference type="NCBI Taxonomy" id="108015"/>
    <lineage>
        <taxon>Bacteria</taxon>
        <taxon>Pseudomonadati</taxon>
        <taxon>Pseudomonadota</taxon>
        <taxon>Alphaproteobacteria</taxon>
        <taxon>Hyphomicrobiales</taxon>
        <taxon>Nitrobacteraceae</taxon>
        <taxon>Bradyrhizobium</taxon>
    </lineage>
</organism>
<reference evidence="2 3" key="1">
    <citation type="submission" date="2024-07" db="EMBL/GenBank/DDBJ databases">
        <title>Genomic Encyclopedia of Type Strains, Phase V (KMG-V): Genome sequencing to study the core and pangenomes of soil and plant-associated prokaryotes.</title>
        <authorList>
            <person name="Whitman W."/>
        </authorList>
    </citation>
    <scope>NUCLEOTIDE SEQUENCE [LARGE SCALE GENOMIC DNA]</scope>
    <source>
        <strain evidence="2 3">USDA 222</strain>
    </source>
</reference>
<sequence>MVKESPMHMLSITAYSTAVIAPAGAVLACLAIRLRRRSLTFFEGGVLLAAGLLLAAALPMVSRLPWTGLVDEMTSQLVAALHFLEVVYVVLTL</sequence>
<evidence type="ECO:0000313" key="3">
    <source>
        <dbReference type="Proteomes" id="UP001565474"/>
    </source>
</evidence>
<gene>
    <name evidence="2" type="ORF">ABH992_006307</name>
</gene>
<accession>A0ABV4GPM8</accession>
<protein>
    <submittedName>
        <fullName evidence="2">Uncharacterized protein</fullName>
    </submittedName>
</protein>
<keyword evidence="3" id="KW-1185">Reference proteome</keyword>